<proteinExistence type="predicted"/>
<sequence length="216" mass="24360">MSNNTATGGDDPSNIFARMQNWRETSGNTDESISDRAKSWFGNIGDNLTDGYDRAYNLLPLNNSDIANEEPEWFKLSRFERLMGFIILILGSIACFTLGIFLFPVLALKPRKFAMLWTLGSLLFVISFSLLQGPMDYIKHLLSKERLPFTLIFFGSVFSTIYCATILKSTILTLITGIIEIFSVLYYTLSYFPYGAQGFQMLTSMGMRQFSSAVGF</sequence>
<evidence type="ECO:0000313" key="2">
    <source>
        <dbReference type="Proteomes" id="UP001165101"/>
    </source>
</evidence>
<comment type="caution">
    <text evidence="1">The sequence shown here is derived from an EMBL/GenBank/DDBJ whole genome shotgun (WGS) entry which is preliminary data.</text>
</comment>
<organism evidence="1 2">
    <name type="scientific">Candida boidinii</name>
    <name type="common">Yeast</name>
    <dbReference type="NCBI Taxonomy" id="5477"/>
    <lineage>
        <taxon>Eukaryota</taxon>
        <taxon>Fungi</taxon>
        <taxon>Dikarya</taxon>
        <taxon>Ascomycota</taxon>
        <taxon>Saccharomycotina</taxon>
        <taxon>Pichiomycetes</taxon>
        <taxon>Pichiales</taxon>
        <taxon>Pichiaceae</taxon>
        <taxon>Ogataea</taxon>
        <taxon>Ogataea/Candida clade</taxon>
    </lineage>
</organism>
<dbReference type="Proteomes" id="UP001165101">
    <property type="component" value="Unassembled WGS sequence"/>
</dbReference>
<dbReference type="EMBL" id="BSXV01001957">
    <property type="protein sequence ID" value="GME94451.1"/>
    <property type="molecule type" value="Genomic_DNA"/>
</dbReference>
<evidence type="ECO:0000313" key="1">
    <source>
        <dbReference type="EMBL" id="GME94451.1"/>
    </source>
</evidence>
<accession>A0ACB5TT85</accession>
<protein>
    <submittedName>
        <fullName evidence="1">Unnamed protein product</fullName>
    </submittedName>
</protein>
<name>A0ACB5TT85_CANBO</name>
<keyword evidence="2" id="KW-1185">Reference proteome</keyword>
<reference evidence="1" key="1">
    <citation type="submission" date="2023-04" db="EMBL/GenBank/DDBJ databases">
        <title>Candida boidinii NBRC 1967.</title>
        <authorList>
            <person name="Ichikawa N."/>
            <person name="Sato H."/>
            <person name="Tonouchi N."/>
        </authorList>
    </citation>
    <scope>NUCLEOTIDE SEQUENCE</scope>
    <source>
        <strain evidence="1">NBRC 1967</strain>
    </source>
</reference>
<gene>
    <name evidence="1" type="ORF">Cboi01_000352000</name>
</gene>